<dbReference type="PANTHER" id="PTHR34310">
    <property type="entry name" value="DUF427 DOMAIN PROTEIN (AFU_ORTHOLOGUE AFUA_3G02220)"/>
    <property type="match status" value="1"/>
</dbReference>
<proteinExistence type="predicted"/>
<dbReference type="EMBL" id="CP016076">
    <property type="protein sequence ID" value="APU16740.1"/>
    <property type="molecule type" value="Genomic_DNA"/>
</dbReference>
<feature type="domain" description="DUF427" evidence="1">
    <location>
        <begin position="41"/>
        <end position="131"/>
    </location>
</feature>
<gene>
    <name evidence="2" type="ORF">UA74_23610</name>
</gene>
<dbReference type="Pfam" id="PF04248">
    <property type="entry name" value="NTP_transf_9"/>
    <property type="match status" value="2"/>
</dbReference>
<evidence type="ECO:0000313" key="3">
    <source>
        <dbReference type="Proteomes" id="UP000185511"/>
    </source>
</evidence>
<organism evidence="2 3">
    <name type="scientific">Actinoalloteichus fjordicus</name>
    <dbReference type="NCBI Taxonomy" id="1612552"/>
    <lineage>
        <taxon>Bacteria</taxon>
        <taxon>Bacillati</taxon>
        <taxon>Actinomycetota</taxon>
        <taxon>Actinomycetes</taxon>
        <taxon>Pseudonocardiales</taxon>
        <taxon>Pseudonocardiaceae</taxon>
        <taxon>Actinoalloteichus</taxon>
    </lineage>
</organism>
<dbReference type="RefSeq" id="WP_075765507.1">
    <property type="nucleotide sequence ID" value="NZ_CP016076.1"/>
</dbReference>
<dbReference type="InterPro" id="IPR007361">
    <property type="entry name" value="DUF427"/>
</dbReference>
<evidence type="ECO:0000259" key="1">
    <source>
        <dbReference type="Pfam" id="PF04248"/>
    </source>
</evidence>
<dbReference type="Gene3D" id="2.170.150.40">
    <property type="entry name" value="Domain of unknown function (DUF427)"/>
    <property type="match status" value="2"/>
</dbReference>
<evidence type="ECO:0000313" key="2">
    <source>
        <dbReference type="EMBL" id="APU16740.1"/>
    </source>
</evidence>
<protein>
    <recommendedName>
        <fullName evidence="1">DUF427 domain-containing protein</fullName>
    </recommendedName>
</protein>
<dbReference type="KEGG" id="acad:UA74_23610"/>
<name>A0AAC9LH21_9PSEU</name>
<dbReference type="Proteomes" id="UP000185511">
    <property type="component" value="Chromosome"/>
</dbReference>
<keyword evidence="3" id="KW-1185">Reference proteome</keyword>
<dbReference type="InterPro" id="IPR038694">
    <property type="entry name" value="DUF427_sf"/>
</dbReference>
<sequence>MSLTMGNGPFAKPLAGELNFDLSAAAPGHVLYVHDLDRRIRGEFAGQIVVDTVRARMLHETRLLPQWYLPIEDVVPGVLVESEHRTRCPFKGDARYWHLRVGDRVVHDAVWSYPEPVPGCPDLRGLVAFYHDRLDAWFEEDERLPAHPRDPFHRVDARRSGRRVTVRIHDVPVGESTDAVVLFETGLPARWYLPADDVATELLAPSETVTTCPYKGEASYFHFRADAGDADDVAWSYPEPLAEARPAVGMLSFAGPAVSVTVET</sequence>
<reference evidence="3" key="1">
    <citation type="submission" date="2016-06" db="EMBL/GenBank/DDBJ databases">
        <title>Complete genome sequence of Actinoalloteichus fjordicus DSM 46855 (=ADI127-17), type strain of the new species Actinoalloteichus fjordicus.</title>
        <authorList>
            <person name="Ruckert C."/>
            <person name="Nouioui I."/>
            <person name="Willmese J."/>
            <person name="van Wezel G."/>
            <person name="Klenk H.-P."/>
            <person name="Kalinowski J."/>
            <person name="Zotchev S.B."/>
        </authorList>
    </citation>
    <scope>NUCLEOTIDE SEQUENCE [LARGE SCALE GENOMIC DNA]</scope>
    <source>
        <strain evidence="3">ADI127-7</strain>
    </source>
</reference>
<dbReference type="AlphaFoldDB" id="A0AAC9LH21"/>
<dbReference type="PANTHER" id="PTHR34310:SF9">
    <property type="entry name" value="BLR5716 PROTEIN"/>
    <property type="match status" value="1"/>
</dbReference>
<feature type="domain" description="DUF427" evidence="1">
    <location>
        <begin position="164"/>
        <end position="253"/>
    </location>
</feature>
<accession>A0AAC9LH21</accession>